<comment type="catalytic activity">
    <reaction evidence="1">
        <text>ATP + H2O = AMP + diphosphate + H(+)</text>
        <dbReference type="Rhea" id="RHEA:14245"/>
        <dbReference type="ChEBI" id="CHEBI:15377"/>
        <dbReference type="ChEBI" id="CHEBI:15378"/>
        <dbReference type="ChEBI" id="CHEBI:30616"/>
        <dbReference type="ChEBI" id="CHEBI:33019"/>
        <dbReference type="ChEBI" id="CHEBI:456215"/>
        <dbReference type="EC" id="3.6.1.8"/>
    </reaction>
</comment>
<dbReference type="SUPFAM" id="SSF101386">
    <property type="entry name" value="all-alpha NTP pyrophosphatases"/>
    <property type="match status" value="2"/>
</dbReference>
<dbReference type="GO" id="GO:0006950">
    <property type="term" value="P:response to stress"/>
    <property type="evidence" value="ECO:0007669"/>
    <property type="project" value="UniProtKB-ARBA"/>
</dbReference>
<dbReference type="Proteomes" id="UP000219467">
    <property type="component" value="Unassembled WGS sequence"/>
</dbReference>
<evidence type="ECO:0000256" key="2">
    <source>
        <dbReference type="ARBA" id="ARBA00061115"/>
    </source>
</evidence>
<dbReference type="PANTHER" id="PTHR30522">
    <property type="entry name" value="NUCLEOSIDE TRIPHOSPHATE PYROPHOSPHOHYDROLASE"/>
    <property type="match status" value="1"/>
</dbReference>
<dbReference type="NCBIfam" id="TIGR00444">
    <property type="entry name" value="mazG"/>
    <property type="match status" value="1"/>
</dbReference>
<dbReference type="GO" id="GO:0006203">
    <property type="term" value="P:dGTP catabolic process"/>
    <property type="evidence" value="ECO:0007669"/>
    <property type="project" value="TreeGrafter"/>
</dbReference>
<dbReference type="GO" id="GO:0046076">
    <property type="term" value="P:dTTP catabolic process"/>
    <property type="evidence" value="ECO:0007669"/>
    <property type="project" value="TreeGrafter"/>
</dbReference>
<evidence type="ECO:0000256" key="4">
    <source>
        <dbReference type="ARBA" id="ARBA00074799"/>
    </source>
</evidence>
<dbReference type="RefSeq" id="WP_097030360.1">
    <property type="nucleotide sequence ID" value="NZ_OAOQ01000006.1"/>
</dbReference>
<dbReference type="CDD" id="cd11529">
    <property type="entry name" value="NTP-PPase_MazG_Cterm"/>
    <property type="match status" value="1"/>
</dbReference>
<protein>
    <recommendedName>
        <fullName evidence="4">Nucleoside triphosphate pyrophosphohydrolase</fullName>
        <ecNumber evidence="3">3.6.1.8</ecNumber>
    </recommendedName>
</protein>
<evidence type="ECO:0000313" key="6">
    <source>
        <dbReference type="EMBL" id="SNX70516.1"/>
    </source>
</evidence>
<organism evidence="6 7">
    <name type="scientific">Cereibacter ovatus</name>
    <dbReference type="NCBI Taxonomy" id="439529"/>
    <lineage>
        <taxon>Bacteria</taxon>
        <taxon>Pseudomonadati</taxon>
        <taxon>Pseudomonadota</taxon>
        <taxon>Alphaproteobacteria</taxon>
        <taxon>Rhodobacterales</taxon>
        <taxon>Paracoccaceae</taxon>
        <taxon>Cereibacter</taxon>
    </lineage>
</organism>
<dbReference type="EC" id="3.6.1.8" evidence="3"/>
<dbReference type="AlphaFoldDB" id="A0A285CTX9"/>
<dbReference type="CDD" id="cd11528">
    <property type="entry name" value="NTP-PPase_MazG_Nterm"/>
    <property type="match status" value="1"/>
</dbReference>
<evidence type="ECO:0000313" key="7">
    <source>
        <dbReference type="Proteomes" id="UP000219467"/>
    </source>
</evidence>
<evidence type="ECO:0000259" key="5">
    <source>
        <dbReference type="Pfam" id="PF03819"/>
    </source>
</evidence>
<dbReference type="GO" id="GO:0046061">
    <property type="term" value="P:dATP catabolic process"/>
    <property type="evidence" value="ECO:0007669"/>
    <property type="project" value="TreeGrafter"/>
</dbReference>
<proteinExistence type="inferred from homology"/>
<dbReference type="FunFam" id="1.10.287.1080:FF:000001">
    <property type="entry name" value="Nucleoside triphosphate pyrophosphohydrolase"/>
    <property type="match status" value="1"/>
</dbReference>
<comment type="similarity">
    <text evidence="2">Belongs to the nucleoside triphosphate pyrophosphohydrolase family.</text>
</comment>
<dbReference type="InterPro" id="IPR011551">
    <property type="entry name" value="NTP_PyrPHydrolase_MazG"/>
</dbReference>
<name>A0A285CTX9_9RHOB</name>
<dbReference type="InterPro" id="IPR048015">
    <property type="entry name" value="NTP-PPase_MazG-like_N"/>
</dbReference>
<dbReference type="GO" id="GO:0046052">
    <property type="term" value="P:UTP catabolic process"/>
    <property type="evidence" value="ECO:0007669"/>
    <property type="project" value="TreeGrafter"/>
</dbReference>
<dbReference type="PANTHER" id="PTHR30522:SF0">
    <property type="entry name" value="NUCLEOSIDE TRIPHOSPHATE PYROPHOSPHOHYDROLASE"/>
    <property type="match status" value="1"/>
</dbReference>
<dbReference type="FunFam" id="1.10.287.1080:FF:000003">
    <property type="entry name" value="Nucleoside triphosphate pyrophosphohydrolase"/>
    <property type="match status" value="1"/>
</dbReference>
<sequence>MSDSAFTTGPGLARLLAIMARLRDPERGCPWDVEQTFASIAPYTLEEAHEVADAIAREDWAELRSELGDLLLQTVFHARMAEEQGLFDFEAVATGIADKMIARHPHVFGGESRDKTAEQQTADWEAIKAAERAGRAQAGVLDGVALGLPALTRAVKLQKRAARVGFDWPSTDQVVEKIIEEAQELVEARDTLTEAETFEEFGDLLFVIANLARHLKVDPEAALRAANAKFTRRFARIEALLAEDGRRPDDSDLAEMDALWNRAKAEERGQFPDNKSQ</sequence>
<reference evidence="7" key="1">
    <citation type="submission" date="2017-08" db="EMBL/GenBank/DDBJ databases">
        <authorList>
            <person name="Varghese N."/>
            <person name="Submissions S."/>
        </authorList>
    </citation>
    <scope>NUCLEOTIDE SEQUENCE [LARGE SCALE GENOMIC DNA]</scope>
    <source>
        <strain evidence="7">JA234</strain>
    </source>
</reference>
<dbReference type="InterPro" id="IPR048011">
    <property type="entry name" value="NTP-PPase_MazG-like_C"/>
</dbReference>
<gene>
    <name evidence="6" type="ORF">SAMN05878503_10685</name>
</gene>
<dbReference type="GO" id="GO:0046047">
    <property type="term" value="P:TTP catabolic process"/>
    <property type="evidence" value="ECO:0007669"/>
    <property type="project" value="TreeGrafter"/>
</dbReference>
<dbReference type="GO" id="GO:0047693">
    <property type="term" value="F:ATP diphosphatase activity"/>
    <property type="evidence" value="ECO:0007669"/>
    <property type="project" value="UniProtKB-EC"/>
</dbReference>
<accession>A0A285CTX9</accession>
<dbReference type="Pfam" id="PF03819">
    <property type="entry name" value="MazG"/>
    <property type="match status" value="2"/>
</dbReference>
<feature type="domain" description="NTP pyrophosphohydrolase MazG-like" evidence="5">
    <location>
        <begin position="173"/>
        <end position="233"/>
    </location>
</feature>
<evidence type="ECO:0000256" key="3">
    <source>
        <dbReference type="ARBA" id="ARBA00066372"/>
    </source>
</evidence>
<keyword evidence="7" id="KW-1185">Reference proteome</keyword>
<dbReference type="Gene3D" id="1.10.287.1080">
    <property type="entry name" value="MazG-like"/>
    <property type="match status" value="2"/>
</dbReference>
<dbReference type="NCBIfam" id="NF007113">
    <property type="entry name" value="PRK09562.1"/>
    <property type="match status" value="1"/>
</dbReference>
<dbReference type="InterPro" id="IPR004518">
    <property type="entry name" value="MazG-like_dom"/>
</dbReference>
<feature type="domain" description="NTP pyrophosphohydrolase MazG-like" evidence="5">
    <location>
        <begin position="35"/>
        <end position="108"/>
    </location>
</feature>
<dbReference type="EMBL" id="OAOQ01000006">
    <property type="protein sequence ID" value="SNX70516.1"/>
    <property type="molecule type" value="Genomic_DNA"/>
</dbReference>
<dbReference type="GO" id="GO:0046081">
    <property type="term" value="P:dUTP catabolic process"/>
    <property type="evidence" value="ECO:0007669"/>
    <property type="project" value="TreeGrafter"/>
</dbReference>
<evidence type="ECO:0000256" key="1">
    <source>
        <dbReference type="ARBA" id="ARBA00052141"/>
    </source>
</evidence>
<dbReference type="OrthoDB" id="9808939at2"/>